<reference evidence="2" key="1">
    <citation type="submission" date="2020-10" db="EMBL/GenBank/DDBJ databases">
        <title>Taxonomic study of unclassified bacteria belonging to the class Ktedonobacteria.</title>
        <authorList>
            <person name="Yabe S."/>
            <person name="Wang C.M."/>
            <person name="Zheng Y."/>
            <person name="Sakai Y."/>
            <person name="Cavaletti L."/>
            <person name="Monciardini P."/>
            <person name="Donadio S."/>
        </authorList>
    </citation>
    <scope>NUCLEOTIDE SEQUENCE</scope>
    <source>
        <strain evidence="2">ID150040</strain>
    </source>
</reference>
<organism evidence="2 3">
    <name type="scientific">Reticulibacter mediterranei</name>
    <dbReference type="NCBI Taxonomy" id="2778369"/>
    <lineage>
        <taxon>Bacteria</taxon>
        <taxon>Bacillati</taxon>
        <taxon>Chloroflexota</taxon>
        <taxon>Ktedonobacteria</taxon>
        <taxon>Ktedonobacterales</taxon>
        <taxon>Reticulibacteraceae</taxon>
        <taxon>Reticulibacter</taxon>
    </lineage>
</organism>
<evidence type="ECO:0000256" key="1">
    <source>
        <dbReference type="SAM" id="MobiDB-lite"/>
    </source>
</evidence>
<dbReference type="AlphaFoldDB" id="A0A8J3MY06"/>
<feature type="compositionally biased region" description="Polar residues" evidence="1">
    <location>
        <begin position="99"/>
        <end position="111"/>
    </location>
</feature>
<evidence type="ECO:0000313" key="3">
    <source>
        <dbReference type="Proteomes" id="UP000597444"/>
    </source>
</evidence>
<name>A0A8J3MY06_9CHLR</name>
<comment type="caution">
    <text evidence="2">The sequence shown here is derived from an EMBL/GenBank/DDBJ whole genome shotgun (WGS) entry which is preliminary data.</text>
</comment>
<sequence length="111" mass="12647">MQARAEGTDPVQALLDKVPELQLQATVGSAKQFLRPEDLDSLDLIESRYVPMCQSLLLLYQALDFQPFRQSEPSLQALEHVSTLAKHRRRVTAKEQKVRNNQFSKPSETEP</sequence>
<protein>
    <submittedName>
        <fullName evidence="2">Uncharacterized protein</fullName>
    </submittedName>
</protein>
<feature type="region of interest" description="Disordered" evidence="1">
    <location>
        <begin position="88"/>
        <end position="111"/>
    </location>
</feature>
<keyword evidence="3" id="KW-1185">Reference proteome</keyword>
<dbReference type="EMBL" id="BNJK01000001">
    <property type="protein sequence ID" value="GHO90397.1"/>
    <property type="molecule type" value="Genomic_DNA"/>
</dbReference>
<evidence type="ECO:0000313" key="2">
    <source>
        <dbReference type="EMBL" id="GHO90397.1"/>
    </source>
</evidence>
<proteinExistence type="predicted"/>
<accession>A0A8J3MY06</accession>
<gene>
    <name evidence="2" type="ORF">KSF_004450</name>
</gene>
<dbReference type="Proteomes" id="UP000597444">
    <property type="component" value="Unassembled WGS sequence"/>
</dbReference>